<evidence type="ECO:0000256" key="1">
    <source>
        <dbReference type="SAM" id="MobiDB-lite"/>
    </source>
</evidence>
<dbReference type="Proteomes" id="UP000289323">
    <property type="component" value="Unassembled WGS sequence"/>
</dbReference>
<protein>
    <submittedName>
        <fullName evidence="2">B4c274c9-5f46-4e71-a015-68ab3e68c10a</fullName>
    </submittedName>
</protein>
<evidence type="ECO:0000313" key="2">
    <source>
        <dbReference type="EMBL" id="SPQ22289.1"/>
    </source>
</evidence>
<organism evidence="2 3">
    <name type="scientific">Thermothielavioides terrestris</name>
    <dbReference type="NCBI Taxonomy" id="2587410"/>
    <lineage>
        <taxon>Eukaryota</taxon>
        <taxon>Fungi</taxon>
        <taxon>Dikarya</taxon>
        <taxon>Ascomycota</taxon>
        <taxon>Pezizomycotina</taxon>
        <taxon>Sordariomycetes</taxon>
        <taxon>Sordariomycetidae</taxon>
        <taxon>Sordariales</taxon>
        <taxon>Chaetomiaceae</taxon>
        <taxon>Thermothielavioides</taxon>
    </lineage>
</organism>
<gene>
    <name evidence="2" type="ORF">TT172_LOCUS4708</name>
</gene>
<accession>A0A3S5CWW2</accession>
<feature type="region of interest" description="Disordered" evidence="1">
    <location>
        <begin position="1"/>
        <end position="32"/>
    </location>
</feature>
<dbReference type="AlphaFoldDB" id="A0A3S5CWW2"/>
<reference evidence="2 3" key="1">
    <citation type="submission" date="2018-04" db="EMBL/GenBank/DDBJ databases">
        <authorList>
            <person name="Huttner S."/>
            <person name="Dainat J."/>
        </authorList>
    </citation>
    <scope>NUCLEOTIDE SEQUENCE [LARGE SCALE GENOMIC DNA]</scope>
</reference>
<feature type="compositionally biased region" description="Basic and acidic residues" evidence="1">
    <location>
        <begin position="11"/>
        <end position="24"/>
    </location>
</feature>
<feature type="region of interest" description="Disordered" evidence="1">
    <location>
        <begin position="121"/>
        <end position="142"/>
    </location>
</feature>
<name>A0A3S5CWW2_9PEZI</name>
<feature type="non-terminal residue" evidence="2">
    <location>
        <position position="142"/>
    </location>
</feature>
<feature type="region of interest" description="Disordered" evidence="1">
    <location>
        <begin position="69"/>
        <end position="92"/>
    </location>
</feature>
<evidence type="ECO:0000313" key="3">
    <source>
        <dbReference type="Proteomes" id="UP000289323"/>
    </source>
</evidence>
<proteinExistence type="predicted"/>
<sequence length="142" mass="15659">MPDSALKKRRRPEDETPQSKKKVDFQQQPSIASSFSVTKLRKPQVSPPVVALTPGISLPDSFPFDVYEKDEQPTAKRRKSGLPTPSEMALHSASHRTIDYTARKSAEELWEVEVIQAKKMGSGTVRSKQAPAEAMEVGAGKP</sequence>
<dbReference type="EMBL" id="OUUZ01000009">
    <property type="protein sequence ID" value="SPQ22289.1"/>
    <property type="molecule type" value="Genomic_DNA"/>
</dbReference>